<proteinExistence type="predicted"/>
<evidence type="ECO:0000256" key="1">
    <source>
        <dbReference type="SAM" id="MobiDB-lite"/>
    </source>
</evidence>
<feature type="region of interest" description="Disordered" evidence="1">
    <location>
        <begin position="30"/>
        <end position="83"/>
    </location>
</feature>
<protein>
    <submittedName>
        <fullName evidence="2">Uncharacterized protein</fullName>
    </submittedName>
</protein>
<dbReference type="GeneID" id="27717727"/>
<evidence type="ECO:0000313" key="2">
    <source>
        <dbReference type="EMBL" id="KIX92235.1"/>
    </source>
</evidence>
<dbReference type="AlphaFoldDB" id="A0A0D2GRT9"/>
<evidence type="ECO:0000313" key="3">
    <source>
        <dbReference type="Proteomes" id="UP000053411"/>
    </source>
</evidence>
<reference evidence="2 3" key="1">
    <citation type="submission" date="2015-01" db="EMBL/GenBank/DDBJ databases">
        <title>The Genome Sequence of Fonsecaea multimorphosa CBS 102226.</title>
        <authorList>
            <consortium name="The Broad Institute Genomics Platform"/>
            <person name="Cuomo C."/>
            <person name="de Hoog S."/>
            <person name="Gorbushina A."/>
            <person name="Stielow B."/>
            <person name="Teixiera M."/>
            <person name="Abouelleil A."/>
            <person name="Chapman S.B."/>
            <person name="Priest M."/>
            <person name="Young S.K."/>
            <person name="Wortman J."/>
            <person name="Nusbaum C."/>
            <person name="Birren B."/>
        </authorList>
    </citation>
    <scope>NUCLEOTIDE SEQUENCE [LARGE SCALE GENOMIC DNA]</scope>
    <source>
        <strain evidence="2 3">CBS 102226</strain>
    </source>
</reference>
<dbReference type="EMBL" id="KN848107">
    <property type="protein sequence ID" value="KIX92235.1"/>
    <property type="molecule type" value="Genomic_DNA"/>
</dbReference>
<organism evidence="2 3">
    <name type="scientific">Fonsecaea multimorphosa CBS 102226</name>
    <dbReference type="NCBI Taxonomy" id="1442371"/>
    <lineage>
        <taxon>Eukaryota</taxon>
        <taxon>Fungi</taxon>
        <taxon>Dikarya</taxon>
        <taxon>Ascomycota</taxon>
        <taxon>Pezizomycotina</taxon>
        <taxon>Eurotiomycetes</taxon>
        <taxon>Chaetothyriomycetidae</taxon>
        <taxon>Chaetothyriales</taxon>
        <taxon>Herpotrichiellaceae</taxon>
        <taxon>Fonsecaea</taxon>
    </lineage>
</organism>
<feature type="compositionally biased region" description="Basic residues" evidence="1">
    <location>
        <begin position="31"/>
        <end position="40"/>
    </location>
</feature>
<dbReference type="Proteomes" id="UP000053411">
    <property type="component" value="Unassembled WGS sequence"/>
</dbReference>
<keyword evidence="3" id="KW-1185">Reference proteome</keyword>
<dbReference type="VEuPathDB" id="FungiDB:Z520_11981"/>
<sequence length="95" mass="11345">MKRFEEYRTAGECSIFLRQELEKYEALQHQRQLRRRSRRNPRPDFHSDSEPDLSSASADETSDEESLGARRRRQGQVVKRMETKMRELMAAELED</sequence>
<accession>A0A0D2GRT9</accession>
<dbReference type="RefSeq" id="XP_016626358.1">
    <property type="nucleotide sequence ID" value="XM_016782468.1"/>
</dbReference>
<gene>
    <name evidence="2" type="ORF">Z520_11981</name>
</gene>
<name>A0A0D2GRT9_9EURO</name>